<gene>
    <name evidence="1" type="ORF">L201_008004</name>
</gene>
<evidence type="ECO:0000313" key="2">
    <source>
        <dbReference type="Proteomes" id="UP001355207"/>
    </source>
</evidence>
<dbReference type="GeneID" id="91098672"/>
<organism evidence="1 2">
    <name type="scientific">Kwoniella dendrophila CBS 6074</name>
    <dbReference type="NCBI Taxonomy" id="1295534"/>
    <lineage>
        <taxon>Eukaryota</taxon>
        <taxon>Fungi</taxon>
        <taxon>Dikarya</taxon>
        <taxon>Basidiomycota</taxon>
        <taxon>Agaricomycotina</taxon>
        <taxon>Tremellomycetes</taxon>
        <taxon>Tremellales</taxon>
        <taxon>Cryptococcaceae</taxon>
        <taxon>Kwoniella</taxon>
    </lineage>
</organism>
<accession>A0AAX4K643</accession>
<dbReference type="Proteomes" id="UP001355207">
    <property type="component" value="Chromosome 11"/>
</dbReference>
<dbReference type="AlphaFoldDB" id="A0AAX4K643"/>
<dbReference type="RefSeq" id="XP_066079802.1">
    <property type="nucleotide sequence ID" value="XM_066223705.1"/>
</dbReference>
<sequence>MSGWDRIDHCEQSTDNNSSIERWKRNIIPENHEIPNTDVSRSTLNTSFPLASRQLKSPFQEKIPGWSNGFPSSSTWHTPSSSTSFNNLPSKPISEFCTIPSTSTLRYPLPVRQLPPHMSEPPVGSSVQLPEESDISPHIHPYFPHDPTKPQMMIRSNDNIGYYLSIQSVKGLSSQLSHRVQPTIKSGKYDVQTIKWEKADSNSVTLILTTLLQPERFTDSTTPTNPLMLIKFLPESIKVADDYGISRFFNSFTSILIKLNSSSLVMYTAFALKNDLQSCKKYSRLTINSEYLDQPIPMNLSNILKSYKPDYLKKLENLHEEWNLKYNLLYKSFCSDLNGVNIKLDGFGSRCKKRFSRGCQGFILSKGNFKLLRSIASDSASSIARQYGYTSMNGKIEESIHESIGCETCSHRFINAFDAVMRSVFENASQSI</sequence>
<proteinExistence type="predicted"/>
<reference evidence="1 2" key="1">
    <citation type="submission" date="2024-01" db="EMBL/GenBank/DDBJ databases">
        <title>Comparative genomics of Cryptococcus and Kwoniella reveals pathogenesis evolution and contrasting modes of karyotype evolution via chromosome fusion or intercentromeric recombination.</title>
        <authorList>
            <person name="Coelho M.A."/>
            <person name="David-Palma M."/>
            <person name="Shea T."/>
            <person name="Bowers K."/>
            <person name="McGinley-Smith S."/>
            <person name="Mohammad A.W."/>
            <person name="Gnirke A."/>
            <person name="Yurkov A.M."/>
            <person name="Nowrousian M."/>
            <person name="Sun S."/>
            <person name="Cuomo C.A."/>
            <person name="Heitman J."/>
        </authorList>
    </citation>
    <scope>NUCLEOTIDE SEQUENCE [LARGE SCALE GENOMIC DNA]</scope>
    <source>
        <strain evidence="1 2">CBS 6074</strain>
    </source>
</reference>
<protein>
    <submittedName>
        <fullName evidence="1">Uncharacterized protein</fullName>
    </submittedName>
</protein>
<keyword evidence="2" id="KW-1185">Reference proteome</keyword>
<dbReference type="EMBL" id="CP144108">
    <property type="protein sequence ID" value="WWC93040.1"/>
    <property type="molecule type" value="Genomic_DNA"/>
</dbReference>
<name>A0AAX4K643_9TREE</name>
<evidence type="ECO:0000313" key="1">
    <source>
        <dbReference type="EMBL" id="WWC93040.1"/>
    </source>
</evidence>